<sequence length="68" mass="7488">APRGVFNLTNVSVYICCLDEGPVAESHEEAGDKTVVQFLIGMETPQRRVFNDKEDVNYIGKNCAQSSP</sequence>
<protein>
    <submittedName>
        <fullName evidence="1">Uncharacterized protein</fullName>
    </submittedName>
</protein>
<evidence type="ECO:0000313" key="2">
    <source>
        <dbReference type="Proteomes" id="UP000283543"/>
    </source>
</evidence>
<name>A0A418BP75_APHAT</name>
<gene>
    <name evidence="1" type="ORF">DYB34_010933</name>
</gene>
<feature type="non-terminal residue" evidence="1">
    <location>
        <position position="1"/>
    </location>
</feature>
<dbReference type="EMBL" id="QUTB01006777">
    <property type="protein sequence ID" value="RHY48577.1"/>
    <property type="molecule type" value="Genomic_DNA"/>
</dbReference>
<organism evidence="1 2">
    <name type="scientific">Aphanomyces astaci</name>
    <name type="common">Crayfish plague agent</name>
    <dbReference type="NCBI Taxonomy" id="112090"/>
    <lineage>
        <taxon>Eukaryota</taxon>
        <taxon>Sar</taxon>
        <taxon>Stramenopiles</taxon>
        <taxon>Oomycota</taxon>
        <taxon>Saprolegniomycetes</taxon>
        <taxon>Saprolegniales</taxon>
        <taxon>Verrucalvaceae</taxon>
        <taxon>Aphanomyces</taxon>
    </lineage>
</organism>
<reference evidence="1 2" key="1">
    <citation type="submission" date="2018-08" db="EMBL/GenBank/DDBJ databases">
        <title>Aphanomyces genome sequencing and annotation.</title>
        <authorList>
            <person name="Minardi D."/>
            <person name="Oidtmann B."/>
            <person name="Van Der Giezen M."/>
            <person name="Studholme D.J."/>
        </authorList>
    </citation>
    <scope>NUCLEOTIDE SEQUENCE [LARGE SCALE GENOMIC DNA]</scope>
    <source>
        <strain evidence="1 2">Si</strain>
    </source>
</reference>
<dbReference type="Proteomes" id="UP000283543">
    <property type="component" value="Unassembled WGS sequence"/>
</dbReference>
<comment type="caution">
    <text evidence="1">The sequence shown here is derived from an EMBL/GenBank/DDBJ whole genome shotgun (WGS) entry which is preliminary data.</text>
</comment>
<accession>A0A418BP75</accession>
<proteinExistence type="predicted"/>
<evidence type="ECO:0000313" key="1">
    <source>
        <dbReference type="EMBL" id="RHY48577.1"/>
    </source>
</evidence>
<dbReference type="AlphaFoldDB" id="A0A418BP75"/>